<dbReference type="PANTHER" id="PTHR35908:SF1">
    <property type="entry name" value="CONSERVED PROTEIN"/>
    <property type="match status" value="1"/>
</dbReference>
<dbReference type="SUPFAM" id="SSF54593">
    <property type="entry name" value="Glyoxalase/Bleomycin resistance protein/Dihydroxybiphenyl dioxygenase"/>
    <property type="match status" value="1"/>
</dbReference>
<dbReference type="Pfam" id="PF18029">
    <property type="entry name" value="Glyoxalase_6"/>
    <property type="match status" value="1"/>
</dbReference>
<evidence type="ECO:0000313" key="3">
    <source>
        <dbReference type="Proteomes" id="UP000248966"/>
    </source>
</evidence>
<protein>
    <recommendedName>
        <fullName evidence="1">VOC domain-containing protein</fullName>
    </recommendedName>
</protein>
<proteinExistence type="predicted"/>
<name>A0A328N2H0_9ACTN</name>
<sequence length="121" mass="13250">MPVAHIAAINLECPDPADLARFWAAMLDGEVAVQTPDFCAVKAGSLYLGAVRVDDYRPPTWPSGERSQQIHFDLAIDDPDDLNDAEARAIELGAVREGQQPAPERFRVLRDPAGHPFCLRG</sequence>
<evidence type="ECO:0000259" key="1">
    <source>
        <dbReference type="PROSITE" id="PS51819"/>
    </source>
</evidence>
<reference evidence="2 3" key="1">
    <citation type="submission" date="2018-03" db="EMBL/GenBank/DDBJ databases">
        <title>Defining the species Micromonospora saelicesensis and Micromonospora noduli under the framework of genomics.</title>
        <authorList>
            <person name="Riesco R."/>
            <person name="Trujillo M.E."/>
        </authorList>
    </citation>
    <scope>NUCLEOTIDE SEQUENCE [LARGE SCALE GENOMIC DNA]</scope>
    <source>
        <strain evidence="2 3">LAH08</strain>
    </source>
</reference>
<dbReference type="PROSITE" id="PS51819">
    <property type="entry name" value="VOC"/>
    <property type="match status" value="1"/>
</dbReference>
<dbReference type="Gene3D" id="3.10.180.10">
    <property type="entry name" value="2,3-Dihydroxybiphenyl 1,2-Dioxygenase, domain 1"/>
    <property type="match status" value="1"/>
</dbReference>
<dbReference type="InterPro" id="IPR029068">
    <property type="entry name" value="Glyas_Bleomycin-R_OHBP_Dase"/>
</dbReference>
<comment type="caution">
    <text evidence="2">The sequence shown here is derived from an EMBL/GenBank/DDBJ whole genome shotgun (WGS) entry which is preliminary data.</text>
</comment>
<dbReference type="AlphaFoldDB" id="A0A328N2H0"/>
<evidence type="ECO:0000313" key="2">
    <source>
        <dbReference type="EMBL" id="RAO00879.1"/>
    </source>
</evidence>
<organism evidence="2 3">
    <name type="scientific">Micromonospora noduli</name>
    <dbReference type="NCBI Taxonomy" id="709876"/>
    <lineage>
        <taxon>Bacteria</taxon>
        <taxon>Bacillati</taxon>
        <taxon>Actinomycetota</taxon>
        <taxon>Actinomycetes</taxon>
        <taxon>Micromonosporales</taxon>
        <taxon>Micromonosporaceae</taxon>
        <taxon>Micromonospora</taxon>
    </lineage>
</organism>
<dbReference type="PANTHER" id="PTHR35908">
    <property type="entry name" value="HYPOTHETICAL FUSION PROTEIN"/>
    <property type="match status" value="1"/>
</dbReference>
<feature type="domain" description="VOC" evidence="1">
    <location>
        <begin position="2"/>
        <end position="121"/>
    </location>
</feature>
<accession>A0A328N2H0</accession>
<gene>
    <name evidence="2" type="ORF">LAH08_03132</name>
</gene>
<dbReference type="EMBL" id="PYAA01000017">
    <property type="protein sequence ID" value="RAO00879.1"/>
    <property type="molecule type" value="Genomic_DNA"/>
</dbReference>
<dbReference type="InterPro" id="IPR041581">
    <property type="entry name" value="Glyoxalase_6"/>
</dbReference>
<dbReference type="Proteomes" id="UP000248966">
    <property type="component" value="Unassembled WGS sequence"/>
</dbReference>
<dbReference type="InterPro" id="IPR037523">
    <property type="entry name" value="VOC_core"/>
</dbReference>
<dbReference type="RefSeq" id="WP_112584405.1">
    <property type="nucleotide sequence ID" value="NZ_PYAA01000017.1"/>
</dbReference>